<keyword evidence="4" id="KW-1185">Reference proteome</keyword>
<evidence type="ECO:0000313" key="4">
    <source>
        <dbReference type="Proteomes" id="UP001224644"/>
    </source>
</evidence>
<protein>
    <submittedName>
        <fullName evidence="3">Uncharacterized protein</fullName>
    </submittedName>
</protein>
<dbReference type="EMBL" id="JAUFPX010000018">
    <property type="protein sequence ID" value="MDN3592858.1"/>
    <property type="molecule type" value="Genomic_DNA"/>
</dbReference>
<sequence>MRIVPLTLMWFATLAVPAWPEDFTGAYAGVNAGYASSTADRVRMPDLLAPDAAGLVEMPPSARQASEVLRTRNLRDRSGAVSR</sequence>
<evidence type="ECO:0000256" key="1">
    <source>
        <dbReference type="SAM" id="MobiDB-lite"/>
    </source>
</evidence>
<accession>A0ABT8BM06</accession>
<organism evidence="3 4">
    <name type="scientific">Methylobacterium adhaesivum</name>
    <dbReference type="NCBI Taxonomy" id="333297"/>
    <lineage>
        <taxon>Bacteria</taxon>
        <taxon>Pseudomonadati</taxon>
        <taxon>Pseudomonadota</taxon>
        <taxon>Alphaproteobacteria</taxon>
        <taxon>Hyphomicrobiales</taxon>
        <taxon>Methylobacteriaceae</taxon>
        <taxon>Methylobacterium</taxon>
    </lineage>
</organism>
<evidence type="ECO:0000256" key="2">
    <source>
        <dbReference type="SAM" id="SignalP"/>
    </source>
</evidence>
<feature type="region of interest" description="Disordered" evidence="1">
    <location>
        <begin position="63"/>
        <end position="83"/>
    </location>
</feature>
<proteinExistence type="predicted"/>
<gene>
    <name evidence="3" type="ORF">QWZ12_19860</name>
</gene>
<feature type="compositionally biased region" description="Basic and acidic residues" evidence="1">
    <location>
        <begin position="69"/>
        <end position="83"/>
    </location>
</feature>
<comment type="caution">
    <text evidence="3">The sequence shown here is derived from an EMBL/GenBank/DDBJ whole genome shotgun (WGS) entry which is preliminary data.</text>
</comment>
<dbReference type="Proteomes" id="UP001224644">
    <property type="component" value="Unassembled WGS sequence"/>
</dbReference>
<reference evidence="4" key="1">
    <citation type="journal article" date="2019" name="Int. J. Syst. Evol. Microbiol.">
        <title>The Global Catalogue of Microorganisms (GCM) 10K type strain sequencing project: providing services to taxonomists for standard genome sequencing and annotation.</title>
        <authorList>
            <consortium name="The Broad Institute Genomics Platform"/>
            <consortium name="The Broad Institute Genome Sequencing Center for Infectious Disease"/>
            <person name="Wu L."/>
            <person name="Ma J."/>
        </authorList>
    </citation>
    <scope>NUCLEOTIDE SEQUENCE [LARGE SCALE GENOMIC DNA]</scope>
    <source>
        <strain evidence="4">CECT 7069</strain>
    </source>
</reference>
<dbReference type="RefSeq" id="WP_238222083.1">
    <property type="nucleotide sequence ID" value="NZ_BPQD01000002.1"/>
</dbReference>
<keyword evidence="2" id="KW-0732">Signal</keyword>
<name>A0ABT8BM06_9HYPH</name>
<feature type="signal peptide" evidence="2">
    <location>
        <begin position="1"/>
        <end position="20"/>
    </location>
</feature>
<feature type="chain" id="PRO_5045723175" evidence="2">
    <location>
        <begin position="21"/>
        <end position="83"/>
    </location>
</feature>
<evidence type="ECO:0000313" key="3">
    <source>
        <dbReference type="EMBL" id="MDN3592858.1"/>
    </source>
</evidence>